<dbReference type="EMBL" id="VEPZ02001257">
    <property type="protein sequence ID" value="KAE8683865.1"/>
    <property type="molecule type" value="Genomic_DNA"/>
</dbReference>
<dbReference type="Pfam" id="PF03417">
    <property type="entry name" value="AAT"/>
    <property type="match status" value="1"/>
</dbReference>
<dbReference type="Proteomes" id="UP000436088">
    <property type="component" value="Unassembled WGS sequence"/>
</dbReference>
<sequence length="208" mass="23099">MRMEGKMLEMFEVGPCEDDYHLGFLIGERFPQPLIKALSETNQNKFPRYWDELLGTAEGSGMPILDVVITNCKFDQYTPALIKSHYISLCSMAIAAHNEDANVSLVGHNYLIKGKLSNGLSFIAYTYAGELPSCAFGFNSRTVPLAEAEIVPAGIGRNFISRDLLEASSITDALAVVIDGLTSENTLSRSFCRTQYNLIDIQRRMILM</sequence>
<evidence type="ECO:0000313" key="2">
    <source>
        <dbReference type="EMBL" id="KAE8683865.1"/>
    </source>
</evidence>
<dbReference type="InterPro" id="IPR005079">
    <property type="entry name" value="Peptidase_C45_hydrolase"/>
</dbReference>
<evidence type="ECO:0000313" key="3">
    <source>
        <dbReference type="Proteomes" id="UP000436088"/>
    </source>
</evidence>
<gene>
    <name evidence="2" type="ORF">F3Y22_tig00111166pilonHSYRG00204</name>
</gene>
<feature type="domain" description="Peptidase C45 hydrolase" evidence="1">
    <location>
        <begin position="94"/>
        <end position="176"/>
    </location>
</feature>
<organism evidence="2 3">
    <name type="scientific">Hibiscus syriacus</name>
    <name type="common">Rose of Sharon</name>
    <dbReference type="NCBI Taxonomy" id="106335"/>
    <lineage>
        <taxon>Eukaryota</taxon>
        <taxon>Viridiplantae</taxon>
        <taxon>Streptophyta</taxon>
        <taxon>Embryophyta</taxon>
        <taxon>Tracheophyta</taxon>
        <taxon>Spermatophyta</taxon>
        <taxon>Magnoliopsida</taxon>
        <taxon>eudicotyledons</taxon>
        <taxon>Gunneridae</taxon>
        <taxon>Pentapetalae</taxon>
        <taxon>rosids</taxon>
        <taxon>malvids</taxon>
        <taxon>Malvales</taxon>
        <taxon>Malvaceae</taxon>
        <taxon>Malvoideae</taxon>
        <taxon>Hibiscus</taxon>
    </lineage>
</organism>
<comment type="caution">
    <text evidence="2">The sequence shown here is derived from an EMBL/GenBank/DDBJ whole genome shotgun (WGS) entry which is preliminary data.</text>
</comment>
<dbReference type="Gene3D" id="1.10.10.2120">
    <property type="match status" value="1"/>
</dbReference>
<dbReference type="InterPro" id="IPR047801">
    <property type="entry name" value="Peptidase_C45"/>
</dbReference>
<dbReference type="PANTHER" id="PTHR34180:SF1">
    <property type="entry name" value="BETA-ALANYL-DOPAMINE_CARCININE HYDROLASE"/>
    <property type="match status" value="1"/>
</dbReference>
<name>A0A6A2YY00_HIBSY</name>
<accession>A0A6A2YY00</accession>
<proteinExistence type="predicted"/>
<dbReference type="Gene3D" id="3.60.60.10">
    <property type="entry name" value="Penicillin V Acylase, Chain A"/>
    <property type="match status" value="1"/>
</dbReference>
<keyword evidence="3" id="KW-1185">Reference proteome</keyword>
<dbReference type="AlphaFoldDB" id="A0A6A2YY00"/>
<reference evidence="2" key="1">
    <citation type="submission" date="2019-09" db="EMBL/GenBank/DDBJ databases">
        <title>Draft genome information of white flower Hibiscus syriacus.</title>
        <authorList>
            <person name="Kim Y.-M."/>
        </authorList>
    </citation>
    <scope>NUCLEOTIDE SEQUENCE [LARGE SCALE GENOMIC DNA]</scope>
    <source>
        <strain evidence="2">YM2019G1</strain>
    </source>
</reference>
<protein>
    <recommendedName>
        <fullName evidence="1">Peptidase C45 hydrolase domain-containing protein</fullName>
    </recommendedName>
</protein>
<evidence type="ECO:0000259" key="1">
    <source>
        <dbReference type="Pfam" id="PF03417"/>
    </source>
</evidence>
<dbReference type="PANTHER" id="PTHR34180">
    <property type="entry name" value="PEPTIDASE C45"/>
    <property type="match status" value="1"/>
</dbReference>